<evidence type="ECO:0000256" key="1">
    <source>
        <dbReference type="ARBA" id="ARBA00010016"/>
    </source>
</evidence>
<dbReference type="AlphaFoldDB" id="A0A804K0M6"/>
<dbReference type="GO" id="GO:0051225">
    <property type="term" value="P:spindle assembly"/>
    <property type="evidence" value="ECO:0000318"/>
    <property type="project" value="GO_Central"/>
</dbReference>
<protein>
    <submittedName>
        <fullName evidence="3">(wild Malaysian banana) hypothetical protein</fullName>
    </submittedName>
</protein>
<dbReference type="GO" id="GO:0005737">
    <property type="term" value="C:cytoplasm"/>
    <property type="evidence" value="ECO:0000318"/>
    <property type="project" value="GO_Central"/>
</dbReference>
<dbReference type="Gramene" id="Ma07_t27790.1">
    <property type="protein sequence ID" value="Ma07_p27790.1"/>
    <property type="gene ID" value="Ma07_g27790"/>
</dbReference>
<feature type="region of interest" description="Disordered" evidence="2">
    <location>
        <begin position="1"/>
        <end position="136"/>
    </location>
</feature>
<dbReference type="FunCoup" id="A0A804K0M6">
    <property type="interactions" value="3728"/>
</dbReference>
<feature type="compositionally biased region" description="Low complexity" evidence="2">
    <location>
        <begin position="1"/>
        <end position="12"/>
    </location>
</feature>
<evidence type="ECO:0000313" key="3">
    <source>
        <dbReference type="EMBL" id="CAG1857964.1"/>
    </source>
</evidence>
<proteinExistence type="inferred from homology"/>
<feature type="region of interest" description="Disordered" evidence="2">
    <location>
        <begin position="190"/>
        <end position="226"/>
    </location>
</feature>
<dbReference type="InParanoid" id="A0A804K0M6"/>
<dbReference type="OMA" id="IASAKFW"/>
<dbReference type="EMBL" id="HG996473">
    <property type="protein sequence ID" value="CAG1857964.1"/>
    <property type="molecule type" value="Genomic_DNA"/>
</dbReference>
<feature type="compositionally biased region" description="Low complexity" evidence="2">
    <location>
        <begin position="63"/>
        <end position="105"/>
    </location>
</feature>
<feature type="compositionally biased region" description="Polar residues" evidence="2">
    <location>
        <begin position="355"/>
        <end position="367"/>
    </location>
</feature>
<reference evidence="3" key="1">
    <citation type="submission" date="2021-03" db="EMBL/GenBank/DDBJ databases">
        <authorList>
            <consortium name="Genoscope - CEA"/>
            <person name="William W."/>
        </authorList>
    </citation>
    <scope>NUCLEOTIDE SEQUENCE</scope>
    <source>
        <strain evidence="3">Doubled-haploid Pahang</strain>
    </source>
</reference>
<accession>A0A804K0M6</accession>
<feature type="compositionally biased region" description="Low complexity" evidence="2">
    <location>
        <begin position="258"/>
        <end position="274"/>
    </location>
</feature>
<feature type="region of interest" description="Disordered" evidence="2">
    <location>
        <begin position="254"/>
        <end position="277"/>
    </location>
</feature>
<feature type="compositionally biased region" description="Basic and acidic residues" evidence="2">
    <location>
        <begin position="191"/>
        <end position="205"/>
    </location>
</feature>
<dbReference type="Pfam" id="PF04484">
    <property type="entry name" value="QWRF"/>
    <property type="match status" value="1"/>
</dbReference>
<name>A0A804K0M6_MUSAM</name>
<evidence type="ECO:0000256" key="2">
    <source>
        <dbReference type="SAM" id="MobiDB-lite"/>
    </source>
</evidence>
<comment type="similarity">
    <text evidence="1">Belongs to the QWRF family.</text>
</comment>
<keyword evidence="5" id="KW-1185">Reference proteome</keyword>
<dbReference type="Proteomes" id="UP000012960">
    <property type="component" value="Unplaced"/>
</dbReference>
<organism evidence="4 5">
    <name type="scientific">Musa acuminata subsp. malaccensis</name>
    <name type="common">Wild banana</name>
    <name type="synonym">Musa malaccensis</name>
    <dbReference type="NCBI Taxonomy" id="214687"/>
    <lineage>
        <taxon>Eukaryota</taxon>
        <taxon>Viridiplantae</taxon>
        <taxon>Streptophyta</taxon>
        <taxon>Embryophyta</taxon>
        <taxon>Tracheophyta</taxon>
        <taxon>Spermatophyta</taxon>
        <taxon>Magnoliopsida</taxon>
        <taxon>Liliopsida</taxon>
        <taxon>Zingiberales</taxon>
        <taxon>Musaceae</taxon>
        <taxon>Musa</taxon>
    </lineage>
</organism>
<dbReference type="GO" id="GO:0008017">
    <property type="term" value="F:microtubule binding"/>
    <property type="evidence" value="ECO:0000318"/>
    <property type="project" value="GO_Central"/>
</dbReference>
<gene>
    <name evidence="3" type="ORF">GSMUA_26740.1</name>
</gene>
<dbReference type="PANTHER" id="PTHR31807">
    <property type="entry name" value="AUGMIN FAMILY MEMBER"/>
    <property type="match status" value="1"/>
</dbReference>
<dbReference type="InterPro" id="IPR007573">
    <property type="entry name" value="QWRF"/>
</dbReference>
<evidence type="ECO:0000313" key="4">
    <source>
        <dbReference type="EnsemblPlants" id="Ma07_p27790.1"/>
    </source>
</evidence>
<dbReference type="EnsemblPlants" id="Ma07_t27790.1">
    <property type="protein sequence ID" value="Ma07_p27790.1"/>
    <property type="gene ID" value="Ma07_g27790"/>
</dbReference>
<dbReference type="PANTHER" id="PTHR31807:SF2">
    <property type="entry name" value="PROTEIN SNOWY COTYLEDON 3"/>
    <property type="match status" value="1"/>
</dbReference>
<reference evidence="4" key="2">
    <citation type="submission" date="2021-05" db="UniProtKB">
        <authorList>
            <consortium name="EnsemblPlants"/>
        </authorList>
    </citation>
    <scope>IDENTIFICATION</scope>
    <source>
        <strain evidence="4">subsp. malaccensis</strain>
    </source>
</reference>
<evidence type="ECO:0000313" key="5">
    <source>
        <dbReference type="Proteomes" id="UP000012960"/>
    </source>
</evidence>
<feature type="region of interest" description="Disordered" evidence="2">
    <location>
        <begin position="347"/>
        <end position="372"/>
    </location>
</feature>
<dbReference type="GO" id="GO:0005880">
    <property type="term" value="C:nuclear microtubule"/>
    <property type="evidence" value="ECO:0000318"/>
    <property type="project" value="GO_Central"/>
</dbReference>
<sequence>MVAATAATTVAAGSRKSPNPHKNASAPPHSDGLRNPHPRMLIPSEKDNAATGAGRARTKKVNSRFLPSYSCPSSSTATSCSTTTTFSSSSSRRFPSPFVTPRPSTLPALPQCTAQKRSHSVGRARPSTTVAHPCPTPAEPSAATRAFCMTRSLSVSFQGESFFYRISRPKPASPTSERRRHGATCAPLAKAGDHLENSRPSDSHHLWPASRAPPSNPLTRSLNCSSEKKEPILATVRLLEQSMMFDDTTRRASFDQGDLSASSDTDSVSSGSNSGTPEFIVLPRAKVTPRGISVPARFWEETNNRLYRHPEPCSPSSSPDARPVVQPKLGTVKKLSVDNPLSCSRPASLHHGTMAPSSLSKPITSPTRGMASPLRTRSNVLLNSSPFGQPGNAPSIISFSTEVRRAKKGENRIEEAHLLRLLDNRHLQWRCVNARAYSALLMQKLAVEKKLYDAWITTSKLRDSITIKRIKLQLLTQNLKLTSILKGQMASLDEWSVMEKDHSSSLCGSIEALNASTLRLPVVSGAKADILEVKDAVGSTVDMMQAMGSSIFSLLSKVEGMSTLVSNITKVAAQERALLDRSRDLLSTVAAMHVKQCSLQGHLIQLKRGAHLI</sequence>